<dbReference type="GO" id="GO:0016787">
    <property type="term" value="F:hydrolase activity"/>
    <property type="evidence" value="ECO:0007669"/>
    <property type="project" value="InterPro"/>
</dbReference>
<evidence type="ECO:0000313" key="3">
    <source>
        <dbReference type="EMBL" id="CAB4601786.1"/>
    </source>
</evidence>
<sequence>MGFPTDINIIETFVGMPSRNRKEVYKFLAPHLRDQESKDFRFPAQYMFKDVPPDTEEGVDPVALLIDNFERHNIEKAMLGYNPNNPDCLRALTEHPDRFFTCFEFDPTDVMPGIEKIREVHASGVNLRAISTFPAGYRTPLNDKKMYPFYALAVELDLPIFCCVGIPGPRVPFAPQHVELIDEVMYDFPDLTFVMRHGAEPWTELAMKLMLKWPNLYYSTSAFAPKHYPKAIIDYANSRGADKVMYAGYFPAGLSYDRIFEELPKVPFKDEVWPKFLRENAKKVLKL</sequence>
<organism evidence="3">
    <name type="scientific">freshwater metagenome</name>
    <dbReference type="NCBI Taxonomy" id="449393"/>
    <lineage>
        <taxon>unclassified sequences</taxon>
        <taxon>metagenomes</taxon>
        <taxon>ecological metagenomes</taxon>
    </lineage>
</organism>
<dbReference type="EMBL" id="CAEZUO010000021">
    <property type="protein sequence ID" value="CAB4601786.1"/>
    <property type="molecule type" value="Genomic_DNA"/>
</dbReference>
<reference evidence="3" key="1">
    <citation type="submission" date="2020-05" db="EMBL/GenBank/DDBJ databases">
        <authorList>
            <person name="Chiriac C."/>
            <person name="Salcher M."/>
            <person name="Ghai R."/>
            <person name="Kavagutti S V."/>
        </authorList>
    </citation>
    <scope>NUCLEOTIDE SEQUENCE</scope>
</reference>
<dbReference type="PANTHER" id="PTHR21240:SF19">
    <property type="entry name" value="CATALYTIC_ HYDROLASE"/>
    <property type="match status" value="1"/>
</dbReference>
<dbReference type="InterPro" id="IPR032465">
    <property type="entry name" value="ACMSD"/>
</dbReference>
<evidence type="ECO:0000256" key="1">
    <source>
        <dbReference type="ARBA" id="ARBA00023239"/>
    </source>
</evidence>
<dbReference type="SUPFAM" id="SSF51556">
    <property type="entry name" value="Metallo-dependent hydrolases"/>
    <property type="match status" value="1"/>
</dbReference>
<dbReference type="GO" id="GO:0016831">
    <property type="term" value="F:carboxy-lyase activity"/>
    <property type="evidence" value="ECO:0007669"/>
    <property type="project" value="InterPro"/>
</dbReference>
<dbReference type="Gene3D" id="3.20.20.140">
    <property type="entry name" value="Metal-dependent hydrolases"/>
    <property type="match status" value="1"/>
</dbReference>
<protein>
    <submittedName>
        <fullName evidence="3">Unannotated protein</fullName>
    </submittedName>
</protein>
<feature type="domain" description="Amidohydrolase-related" evidence="2">
    <location>
        <begin position="34"/>
        <end position="287"/>
    </location>
</feature>
<name>A0A6J6GKK0_9ZZZZ</name>
<dbReference type="InterPro" id="IPR032466">
    <property type="entry name" value="Metal_Hydrolase"/>
</dbReference>
<accession>A0A6J6GKK0</accession>
<evidence type="ECO:0000259" key="2">
    <source>
        <dbReference type="Pfam" id="PF04909"/>
    </source>
</evidence>
<dbReference type="Pfam" id="PF04909">
    <property type="entry name" value="Amidohydro_2"/>
    <property type="match status" value="1"/>
</dbReference>
<dbReference type="PANTHER" id="PTHR21240">
    <property type="entry name" value="2-AMINO-3-CARBOXYLMUCONATE-6-SEMIALDEHYDE DECARBOXYLASE"/>
    <property type="match status" value="1"/>
</dbReference>
<proteinExistence type="predicted"/>
<keyword evidence="1" id="KW-0456">Lyase</keyword>
<dbReference type="InterPro" id="IPR006680">
    <property type="entry name" value="Amidohydro-rel"/>
</dbReference>
<gene>
    <name evidence="3" type="ORF">UFOPK1827_00656</name>
</gene>
<dbReference type="AlphaFoldDB" id="A0A6J6GKK0"/>